<dbReference type="EMBL" id="BSYO01000004">
    <property type="protein sequence ID" value="GMH02996.1"/>
    <property type="molecule type" value="Genomic_DNA"/>
</dbReference>
<reference evidence="1" key="1">
    <citation type="submission" date="2023-05" db="EMBL/GenBank/DDBJ databases">
        <title>Nepenthes gracilis genome sequencing.</title>
        <authorList>
            <person name="Fukushima K."/>
        </authorList>
    </citation>
    <scope>NUCLEOTIDE SEQUENCE</scope>
    <source>
        <strain evidence="1">SING2019-196</strain>
    </source>
</reference>
<dbReference type="AlphaFoldDB" id="A0AAD3S219"/>
<dbReference type="GO" id="GO:0006355">
    <property type="term" value="P:regulation of DNA-templated transcription"/>
    <property type="evidence" value="ECO:0007669"/>
    <property type="project" value="InterPro"/>
</dbReference>
<organism evidence="1 2">
    <name type="scientific">Nepenthes gracilis</name>
    <name type="common">Slender pitcher plant</name>
    <dbReference type="NCBI Taxonomy" id="150966"/>
    <lineage>
        <taxon>Eukaryota</taxon>
        <taxon>Viridiplantae</taxon>
        <taxon>Streptophyta</taxon>
        <taxon>Embryophyta</taxon>
        <taxon>Tracheophyta</taxon>
        <taxon>Spermatophyta</taxon>
        <taxon>Magnoliopsida</taxon>
        <taxon>eudicotyledons</taxon>
        <taxon>Gunneridae</taxon>
        <taxon>Pentapetalae</taxon>
        <taxon>Caryophyllales</taxon>
        <taxon>Nepenthaceae</taxon>
        <taxon>Nepenthes</taxon>
    </lineage>
</organism>
<dbReference type="PANTHER" id="PTHR33334:SF8">
    <property type="entry name" value="PROTEIN LNK1"/>
    <property type="match status" value="1"/>
</dbReference>
<evidence type="ECO:0000313" key="1">
    <source>
        <dbReference type="EMBL" id="GMH02996.1"/>
    </source>
</evidence>
<keyword evidence="2" id="KW-1185">Reference proteome</keyword>
<accession>A0AAD3S219</accession>
<gene>
    <name evidence="1" type="ORF">Nepgr_004835</name>
</gene>
<dbReference type="PROSITE" id="PS00018">
    <property type="entry name" value="EF_HAND_1"/>
    <property type="match status" value="1"/>
</dbReference>
<dbReference type="InterPro" id="IPR039928">
    <property type="entry name" value="LNK"/>
</dbReference>
<sequence>MQSAESSDGISFRTPPVIGDKKKGPPCYHHKLSIHPEDLMVQTANCDQISFLKKAPNFEGLVEGHSEVNGSGTRIQAEIDPSNVQEICMSSLLDEVSLEASSFRQLQNVMEQLDTRTKLCIRDSLYRLAMSAEQRHKCANGSREDKDGSGALTSDEMNKCTGFMDMETNTNPIDRSIAHLLFHRPTSNPSSVPALDVSPVASCLKVNAPCNGHLLKAENVVSQEEIAPAAGAELSSN</sequence>
<comment type="caution">
    <text evidence="1">The sequence shown here is derived from an EMBL/GenBank/DDBJ whole genome shotgun (WGS) entry which is preliminary data.</text>
</comment>
<dbReference type="PANTHER" id="PTHR33334">
    <property type="entry name" value="PROTEIN LNK1"/>
    <property type="match status" value="1"/>
</dbReference>
<name>A0AAD3S219_NEPGR</name>
<protein>
    <submittedName>
        <fullName evidence="1">Uncharacterized protein</fullName>
    </submittedName>
</protein>
<dbReference type="InterPro" id="IPR018247">
    <property type="entry name" value="EF_Hand_1_Ca_BS"/>
</dbReference>
<evidence type="ECO:0000313" key="2">
    <source>
        <dbReference type="Proteomes" id="UP001279734"/>
    </source>
</evidence>
<dbReference type="GO" id="GO:0007623">
    <property type="term" value="P:circadian rhythm"/>
    <property type="evidence" value="ECO:0007669"/>
    <property type="project" value="InterPro"/>
</dbReference>
<dbReference type="Proteomes" id="UP001279734">
    <property type="component" value="Unassembled WGS sequence"/>
</dbReference>
<proteinExistence type="predicted"/>